<evidence type="ECO:0000313" key="4">
    <source>
        <dbReference type="Proteomes" id="UP000553632"/>
    </source>
</evidence>
<name>A0A7J6QUX4_PEROL</name>
<feature type="region of interest" description="Disordered" evidence="1">
    <location>
        <begin position="86"/>
        <end position="118"/>
    </location>
</feature>
<protein>
    <submittedName>
        <fullName evidence="3">Uncharacterized protein</fullName>
    </submittedName>
</protein>
<reference evidence="3 4" key="1">
    <citation type="submission" date="2020-04" db="EMBL/GenBank/DDBJ databases">
        <title>Perkinsus olseni comparative genomics.</title>
        <authorList>
            <person name="Bogema D.R."/>
        </authorList>
    </citation>
    <scope>NUCLEOTIDE SEQUENCE [LARGE SCALE GENOMIC DNA]</scope>
    <source>
        <strain evidence="3 4">ATCC PRA-207</strain>
    </source>
</reference>
<organism evidence="3 4">
    <name type="scientific">Perkinsus olseni</name>
    <name type="common">Perkinsus atlanticus</name>
    <dbReference type="NCBI Taxonomy" id="32597"/>
    <lineage>
        <taxon>Eukaryota</taxon>
        <taxon>Sar</taxon>
        <taxon>Alveolata</taxon>
        <taxon>Perkinsozoa</taxon>
        <taxon>Perkinsea</taxon>
        <taxon>Perkinsida</taxon>
        <taxon>Perkinsidae</taxon>
        <taxon>Perkinsus</taxon>
    </lineage>
</organism>
<dbReference type="AlphaFoldDB" id="A0A7J6QUX4"/>
<feature type="chain" id="PRO_5029688838" evidence="2">
    <location>
        <begin position="18"/>
        <end position="267"/>
    </location>
</feature>
<proteinExistence type="predicted"/>
<dbReference type="EMBL" id="JABANO010030424">
    <property type="protein sequence ID" value="KAF4711902.1"/>
    <property type="molecule type" value="Genomic_DNA"/>
</dbReference>
<keyword evidence="2" id="KW-0732">Signal</keyword>
<accession>A0A7J6QUX4</accession>
<comment type="caution">
    <text evidence="3">The sequence shown here is derived from an EMBL/GenBank/DDBJ whole genome shotgun (WGS) entry which is preliminary data.</text>
</comment>
<evidence type="ECO:0000256" key="1">
    <source>
        <dbReference type="SAM" id="MobiDB-lite"/>
    </source>
</evidence>
<gene>
    <name evidence="3" type="ORF">FOZ63_001004</name>
</gene>
<evidence type="ECO:0000313" key="3">
    <source>
        <dbReference type="EMBL" id="KAF4711902.1"/>
    </source>
</evidence>
<feature type="signal peptide" evidence="2">
    <location>
        <begin position="1"/>
        <end position="17"/>
    </location>
</feature>
<sequence>MNKSIAVLVFGLSTLLASDPCMQMCIDLGDTTACARSGKGSYCKSYQKGKPVCQGFIRRKDNSVCFLTGGPDDVNCSGDLVYCPTSPSTTGGPSPFPTTQKPTTTETPAATTTTTTTSQHPTFEGEFCGVALGQSLRVTLNAGHLTLSIPTLKVEGVCEYHVDGNVITLSNFDETLTTLMKSADVEGFEVTIEGSDELHLKAGLLLDTTMKRCPSTLSASINQSLTRPNAAGCTILICAFQQHKNPSYREKFTRATHKKKGEYSYTT</sequence>
<evidence type="ECO:0000256" key="2">
    <source>
        <dbReference type="SAM" id="SignalP"/>
    </source>
</evidence>
<keyword evidence="4" id="KW-1185">Reference proteome</keyword>
<dbReference type="Proteomes" id="UP000553632">
    <property type="component" value="Unassembled WGS sequence"/>
</dbReference>